<comment type="caution">
    <text evidence="4">The sequence shown here is derived from an EMBL/GenBank/DDBJ whole genome shotgun (WGS) entry which is preliminary data.</text>
</comment>
<organism evidence="4 5">
    <name type="scientific">Prorocentrum cordatum</name>
    <dbReference type="NCBI Taxonomy" id="2364126"/>
    <lineage>
        <taxon>Eukaryota</taxon>
        <taxon>Sar</taxon>
        <taxon>Alveolata</taxon>
        <taxon>Dinophyceae</taxon>
        <taxon>Prorocentrales</taxon>
        <taxon>Prorocentraceae</taxon>
        <taxon>Prorocentrum</taxon>
    </lineage>
</organism>
<dbReference type="Proteomes" id="UP001189429">
    <property type="component" value="Unassembled WGS sequence"/>
</dbReference>
<feature type="region of interest" description="Disordered" evidence="3">
    <location>
        <begin position="73"/>
        <end position="147"/>
    </location>
</feature>
<dbReference type="EMBL" id="CAUYUJ010016541">
    <property type="protein sequence ID" value="CAK0866499.1"/>
    <property type="molecule type" value="Genomic_DNA"/>
</dbReference>
<feature type="repeat" description="PPR" evidence="2">
    <location>
        <begin position="187"/>
        <end position="221"/>
    </location>
</feature>
<feature type="region of interest" description="Disordered" evidence="3">
    <location>
        <begin position="23"/>
        <end position="58"/>
    </location>
</feature>
<evidence type="ECO:0000256" key="1">
    <source>
        <dbReference type="ARBA" id="ARBA00022737"/>
    </source>
</evidence>
<dbReference type="PANTHER" id="PTHR47447:SF17">
    <property type="entry name" value="OS12G0638900 PROTEIN"/>
    <property type="match status" value="1"/>
</dbReference>
<reference evidence="4" key="1">
    <citation type="submission" date="2023-10" db="EMBL/GenBank/DDBJ databases">
        <authorList>
            <person name="Chen Y."/>
            <person name="Shah S."/>
            <person name="Dougan E. K."/>
            <person name="Thang M."/>
            <person name="Chan C."/>
        </authorList>
    </citation>
    <scope>NUCLEOTIDE SEQUENCE [LARGE SCALE GENOMIC DNA]</scope>
</reference>
<proteinExistence type="predicted"/>
<evidence type="ECO:0000313" key="5">
    <source>
        <dbReference type="Proteomes" id="UP001189429"/>
    </source>
</evidence>
<dbReference type="Pfam" id="PF01535">
    <property type="entry name" value="PPR"/>
    <property type="match status" value="2"/>
</dbReference>
<name>A0ABN9V5C1_9DINO</name>
<dbReference type="InterPro" id="IPR002885">
    <property type="entry name" value="PPR_rpt"/>
</dbReference>
<evidence type="ECO:0000256" key="3">
    <source>
        <dbReference type="SAM" id="MobiDB-lite"/>
    </source>
</evidence>
<dbReference type="PROSITE" id="PS51375">
    <property type="entry name" value="PPR"/>
    <property type="match status" value="2"/>
</dbReference>
<evidence type="ECO:0000256" key="2">
    <source>
        <dbReference type="PROSITE-ProRule" id="PRU00708"/>
    </source>
</evidence>
<accession>A0ABN9V5C1</accession>
<dbReference type="PANTHER" id="PTHR47447">
    <property type="entry name" value="OS03G0856100 PROTEIN"/>
    <property type="match status" value="1"/>
</dbReference>
<evidence type="ECO:0000313" key="4">
    <source>
        <dbReference type="EMBL" id="CAK0866499.1"/>
    </source>
</evidence>
<feature type="compositionally biased region" description="Basic and acidic residues" evidence="3">
    <location>
        <begin position="73"/>
        <end position="86"/>
    </location>
</feature>
<feature type="compositionally biased region" description="Low complexity" evidence="3">
    <location>
        <begin position="38"/>
        <end position="58"/>
    </location>
</feature>
<gene>
    <name evidence="4" type="ORF">PCOR1329_LOCUS53664</name>
</gene>
<keyword evidence="1" id="KW-0677">Repeat</keyword>
<sequence length="291" mass="30189">MLAPGGLVRPASCPGCRRAGEGCRRGPRLVAGGLGRTEAGAEPPGERAAPSRAELGGAAAELPRLRAEAGRRLAAREALARSEHASRRAPGSPGGRSGGAPRCSCSATRGTCAGRSAPAATLRPPSRAGGASSGGRRCRSSASWSGRGWSPACCSYSTGISACEKCGQWLPALSLFVELRHARLQHDVVSYSAGVSACEKGRQWRQALHLLSEIWEEMLEPDPNVISYSAGISACEKGGQWQQSLSLLSEMRDATLEPDVVSATTLASAHARMADNGSMRYCCSAGCGKRG</sequence>
<protein>
    <submittedName>
        <fullName evidence="4">Uncharacterized protein</fullName>
    </submittedName>
</protein>
<feature type="repeat" description="PPR" evidence="2">
    <location>
        <begin position="224"/>
        <end position="258"/>
    </location>
</feature>
<dbReference type="InterPro" id="IPR011990">
    <property type="entry name" value="TPR-like_helical_dom_sf"/>
</dbReference>
<dbReference type="Gene3D" id="1.25.40.10">
    <property type="entry name" value="Tetratricopeptide repeat domain"/>
    <property type="match status" value="2"/>
</dbReference>
<keyword evidence="5" id="KW-1185">Reference proteome</keyword>